<dbReference type="InterPro" id="IPR050644">
    <property type="entry name" value="PG_Glycine_Bridge_Synth"/>
</dbReference>
<dbReference type="EMBL" id="PGVA01000083">
    <property type="protein sequence ID" value="PLR79640.1"/>
    <property type="molecule type" value="Genomic_DNA"/>
</dbReference>
<keyword evidence="6" id="KW-0012">Acyltransferase</keyword>
<dbReference type="GO" id="GO:0016755">
    <property type="term" value="F:aminoacyltransferase activity"/>
    <property type="evidence" value="ECO:0007669"/>
    <property type="project" value="InterPro"/>
</dbReference>
<dbReference type="GO" id="GO:0009252">
    <property type="term" value="P:peptidoglycan biosynthetic process"/>
    <property type="evidence" value="ECO:0007669"/>
    <property type="project" value="UniProtKB-KW"/>
</dbReference>
<evidence type="ECO:0000313" key="13">
    <source>
        <dbReference type="Proteomes" id="UP000234951"/>
    </source>
</evidence>
<feature type="non-terminal residue" evidence="12">
    <location>
        <position position="278"/>
    </location>
</feature>
<dbReference type="RefSeq" id="WP_101579528.1">
    <property type="nucleotide sequence ID" value="NZ_PGVA01000083.1"/>
</dbReference>
<proteinExistence type="inferred from homology"/>
<dbReference type="OrthoDB" id="9785911at2"/>
<evidence type="ECO:0000256" key="6">
    <source>
        <dbReference type="ARBA" id="ARBA00023315"/>
    </source>
</evidence>
<dbReference type="Proteomes" id="UP000234951">
    <property type="component" value="Unassembled WGS sequence"/>
</dbReference>
<dbReference type="GO" id="GO:0071555">
    <property type="term" value="P:cell wall organization"/>
    <property type="evidence" value="ECO:0007669"/>
    <property type="project" value="UniProtKB-KW"/>
</dbReference>
<keyword evidence="4" id="KW-0133">Cell shape</keyword>
<dbReference type="PANTHER" id="PTHR36174">
    <property type="entry name" value="LIPID II:GLYCINE GLYCYLTRANSFERASE"/>
    <property type="match status" value="1"/>
</dbReference>
<dbReference type="GO" id="GO:0008360">
    <property type="term" value="P:regulation of cell shape"/>
    <property type="evidence" value="ECO:0007669"/>
    <property type="project" value="UniProtKB-KW"/>
</dbReference>
<evidence type="ECO:0000256" key="4">
    <source>
        <dbReference type="ARBA" id="ARBA00022960"/>
    </source>
</evidence>
<dbReference type="PROSITE" id="PS51191">
    <property type="entry name" value="FEMABX"/>
    <property type="match status" value="1"/>
</dbReference>
<name>A0A2N5GG04_9BACI</name>
<keyword evidence="7" id="KW-0961">Cell wall biogenesis/degradation</keyword>
<keyword evidence="5" id="KW-0573">Peptidoglycan synthesis</keyword>
<evidence type="ECO:0000256" key="5">
    <source>
        <dbReference type="ARBA" id="ARBA00022984"/>
    </source>
</evidence>
<gene>
    <name evidence="12" type="ORF">CU635_22180</name>
</gene>
<comment type="caution">
    <text evidence="12">The sequence shown here is derived from an EMBL/GenBank/DDBJ whole genome shotgun (WGS) entry which is preliminary data.</text>
</comment>
<comment type="similarity">
    <text evidence="2">Belongs to the FemABX family.</text>
</comment>
<protein>
    <recommendedName>
        <fullName evidence="9">Lipid II:glycine glycyltransferase</fullName>
        <ecNumber evidence="8">2.3.2.16</ecNumber>
    </recommendedName>
    <alternativeName>
        <fullName evidence="10">Factor essential for expression of methicillin resistance X</fullName>
    </alternativeName>
</protein>
<accession>A0A2N5GG04</accession>
<dbReference type="PANTHER" id="PTHR36174:SF1">
    <property type="entry name" value="LIPID II:GLYCINE GLYCYLTRANSFERASE"/>
    <property type="match status" value="1"/>
</dbReference>
<dbReference type="AlphaFoldDB" id="A0A2N5GG04"/>
<evidence type="ECO:0000256" key="8">
    <source>
        <dbReference type="ARBA" id="ARBA00039074"/>
    </source>
</evidence>
<organism evidence="12 13">
    <name type="scientific">Bacillus canaveralius</name>
    <dbReference type="NCBI Taxonomy" id="1403243"/>
    <lineage>
        <taxon>Bacteria</taxon>
        <taxon>Bacillati</taxon>
        <taxon>Bacillota</taxon>
        <taxon>Bacilli</taxon>
        <taxon>Bacillales</taxon>
        <taxon>Bacillaceae</taxon>
        <taxon>Bacillus</taxon>
    </lineage>
</organism>
<evidence type="ECO:0000313" key="12">
    <source>
        <dbReference type="EMBL" id="PLR79640.1"/>
    </source>
</evidence>
<comment type="subcellular location">
    <subcellularLocation>
        <location evidence="1">Cytoplasm</location>
    </subcellularLocation>
</comment>
<reference evidence="12 13" key="1">
    <citation type="submission" date="2017-11" db="EMBL/GenBank/DDBJ databases">
        <title>Comparitive Functional Genomics of Dry Heat Resistant strains isolated from the Viking Spacecraft.</title>
        <authorList>
            <person name="Seuylemezian A."/>
            <person name="Cooper K."/>
            <person name="Vaishampayan P."/>
        </authorList>
    </citation>
    <scope>NUCLEOTIDE SEQUENCE [LARGE SCALE GENOMIC DNA]</scope>
    <source>
        <strain evidence="12 13">M4.6</strain>
    </source>
</reference>
<dbReference type="GO" id="GO:0005737">
    <property type="term" value="C:cytoplasm"/>
    <property type="evidence" value="ECO:0007669"/>
    <property type="project" value="UniProtKB-SubCell"/>
</dbReference>
<evidence type="ECO:0000256" key="2">
    <source>
        <dbReference type="ARBA" id="ARBA00009943"/>
    </source>
</evidence>
<evidence type="ECO:0000256" key="10">
    <source>
        <dbReference type="ARBA" id="ARBA00042933"/>
    </source>
</evidence>
<evidence type="ECO:0000256" key="3">
    <source>
        <dbReference type="ARBA" id="ARBA00022679"/>
    </source>
</evidence>
<dbReference type="EC" id="2.3.2.16" evidence="8"/>
<evidence type="ECO:0000256" key="7">
    <source>
        <dbReference type="ARBA" id="ARBA00023316"/>
    </source>
</evidence>
<dbReference type="SUPFAM" id="SSF55729">
    <property type="entry name" value="Acyl-CoA N-acyltransferases (Nat)"/>
    <property type="match status" value="1"/>
</dbReference>
<dbReference type="InterPro" id="IPR003447">
    <property type="entry name" value="FEMABX"/>
</dbReference>
<evidence type="ECO:0000256" key="9">
    <source>
        <dbReference type="ARBA" id="ARBA00040679"/>
    </source>
</evidence>
<dbReference type="InterPro" id="IPR016181">
    <property type="entry name" value="Acyl_CoA_acyltransferase"/>
</dbReference>
<evidence type="ECO:0000256" key="11">
    <source>
        <dbReference type="ARBA" id="ARBA00048654"/>
    </source>
</evidence>
<dbReference type="Gene3D" id="3.40.630.30">
    <property type="match status" value="1"/>
</dbReference>
<keyword evidence="3" id="KW-0808">Transferase</keyword>
<evidence type="ECO:0000256" key="1">
    <source>
        <dbReference type="ARBA" id="ARBA00004496"/>
    </source>
</evidence>
<sequence>MSCFKIIDQASLWNVLLKTFINIDCYYSYEYGKLFANKENGELFAAYFEDNTTKIFYPFIKRKVAYEEETYDIVTPYGYGGPLVEGSDISILEFYRLFCEYCSLNNIIAETIRFHPLYKNNKIFEKVMDIEYIRQTTSVDLTVSLEEIRQNYSSMNKRNIKKAKMNNVSCFIGENNLDNIHKFIQMYKETMDRNKAASYYYFDENYFIEQVKDTSISKTYLLFAQFNHEIIAGIMVIVGKEYSHYHLGASKTNYLELKFESSICWRNLFPPKTCKRIH</sequence>
<comment type="catalytic activity">
    <reaction evidence="11">
        <text>beta-D-GlcNAc-(1-&gt;4)-Mur2Ac(oyl-L-Ala-D-isoglutaminyl-L-Lys-D-Ala-D-Ala)-di-trans,octa-cis-undecaprenyl diphosphate + glycyl-tRNA(Gly) = beta-D-GlcNAc-(1-&gt;4)-Mur2Ac(oyl-L-Ala-D-isoglutaminyl-L-Lys-(N(6)-Gly)-D-Ala-D-Ala)-di-trans,octa-cis-undecaprenyl diphosphate + tRNA(Gly) + H(+)</text>
        <dbReference type="Rhea" id="RHEA:30435"/>
        <dbReference type="Rhea" id="RHEA-COMP:9664"/>
        <dbReference type="Rhea" id="RHEA-COMP:9683"/>
        <dbReference type="ChEBI" id="CHEBI:15378"/>
        <dbReference type="ChEBI" id="CHEBI:62233"/>
        <dbReference type="ChEBI" id="CHEBI:62234"/>
        <dbReference type="ChEBI" id="CHEBI:78442"/>
        <dbReference type="ChEBI" id="CHEBI:78522"/>
        <dbReference type="EC" id="2.3.2.16"/>
    </reaction>
</comment>